<dbReference type="AlphaFoldDB" id="A0A1M7UFI4"/>
<reference evidence="2" key="1">
    <citation type="submission" date="2016-11" db="EMBL/GenBank/DDBJ databases">
        <authorList>
            <person name="Varghese N."/>
            <person name="Submissions S."/>
        </authorList>
    </citation>
    <scope>NUCLEOTIDE SEQUENCE [LARGE SCALE GENOMIC DNA]</scope>
    <source>
        <strain evidence="2">GAS401</strain>
    </source>
</reference>
<accession>A0A1M7UFI4</accession>
<organism evidence="1 2">
    <name type="scientific">Bradyrhizobium erythrophlei</name>
    <dbReference type="NCBI Taxonomy" id="1437360"/>
    <lineage>
        <taxon>Bacteria</taxon>
        <taxon>Pseudomonadati</taxon>
        <taxon>Pseudomonadota</taxon>
        <taxon>Alphaproteobacteria</taxon>
        <taxon>Hyphomicrobiales</taxon>
        <taxon>Nitrobacteraceae</taxon>
        <taxon>Bradyrhizobium</taxon>
    </lineage>
</organism>
<name>A0A1M7UFI4_9BRAD</name>
<dbReference type="Proteomes" id="UP000184096">
    <property type="component" value="Chromosome I"/>
</dbReference>
<sequence>MCGFTVNLIDFDKLTPAQKKALLKNYKKKKADYQALIRDADRSLKGIEKALVIMQKKSAKKSAKKAKR</sequence>
<protein>
    <submittedName>
        <fullName evidence="1">Uncharacterized protein</fullName>
    </submittedName>
</protein>
<proteinExistence type="predicted"/>
<keyword evidence="2" id="KW-1185">Reference proteome</keyword>
<evidence type="ECO:0000313" key="2">
    <source>
        <dbReference type="Proteomes" id="UP000184096"/>
    </source>
</evidence>
<evidence type="ECO:0000313" key="1">
    <source>
        <dbReference type="EMBL" id="SHN81686.1"/>
    </source>
</evidence>
<gene>
    <name evidence="1" type="ORF">SAMN05444170_4862</name>
</gene>
<dbReference type="EMBL" id="LT670849">
    <property type="protein sequence ID" value="SHN81686.1"/>
    <property type="molecule type" value="Genomic_DNA"/>
</dbReference>